<evidence type="ECO:0000256" key="5">
    <source>
        <dbReference type="ARBA" id="ARBA00022679"/>
    </source>
</evidence>
<evidence type="ECO:0000256" key="7">
    <source>
        <dbReference type="ARBA" id="ARBA00022777"/>
    </source>
</evidence>
<dbReference type="PANTHER" id="PTHR43065:SF10">
    <property type="entry name" value="PEROXIDE STRESS-ACTIVATED HISTIDINE KINASE MAK3"/>
    <property type="match status" value="1"/>
</dbReference>
<keyword evidence="14" id="KW-1185">Reference proteome</keyword>
<dbReference type="InterPro" id="IPR036097">
    <property type="entry name" value="HisK_dim/P_sf"/>
</dbReference>
<dbReference type="InterPro" id="IPR004358">
    <property type="entry name" value="Sig_transdc_His_kin-like_C"/>
</dbReference>
<dbReference type="GO" id="GO:0016020">
    <property type="term" value="C:membrane"/>
    <property type="evidence" value="ECO:0007669"/>
    <property type="project" value="UniProtKB-SubCell"/>
</dbReference>
<dbReference type="PROSITE" id="PS50109">
    <property type="entry name" value="HIS_KIN"/>
    <property type="match status" value="1"/>
</dbReference>
<dbReference type="STRING" id="1121409.SAMN02745124_00758"/>
<evidence type="ECO:0000256" key="9">
    <source>
        <dbReference type="ARBA" id="ARBA00023012"/>
    </source>
</evidence>
<keyword evidence="5" id="KW-0808">Transferase</keyword>
<evidence type="ECO:0000256" key="6">
    <source>
        <dbReference type="ARBA" id="ARBA00022741"/>
    </source>
</evidence>
<dbReference type="Gene3D" id="3.30.565.10">
    <property type="entry name" value="Histidine kinase-like ATPase, C-terminal domain"/>
    <property type="match status" value="1"/>
</dbReference>
<dbReference type="Gene3D" id="6.10.340.10">
    <property type="match status" value="1"/>
</dbReference>
<evidence type="ECO:0000313" key="14">
    <source>
        <dbReference type="Proteomes" id="UP000184139"/>
    </source>
</evidence>
<dbReference type="GO" id="GO:0005524">
    <property type="term" value="F:ATP binding"/>
    <property type="evidence" value="ECO:0007669"/>
    <property type="project" value="UniProtKB-KW"/>
</dbReference>
<dbReference type="AlphaFoldDB" id="A0A1M5TKR4"/>
<keyword evidence="9" id="KW-0902">Two-component regulatory system</keyword>
<keyword evidence="10" id="KW-1133">Transmembrane helix</keyword>
<evidence type="ECO:0000256" key="4">
    <source>
        <dbReference type="ARBA" id="ARBA00022553"/>
    </source>
</evidence>
<dbReference type="PRINTS" id="PR00344">
    <property type="entry name" value="BCTRLSENSOR"/>
</dbReference>
<keyword evidence="6" id="KW-0547">Nucleotide-binding</keyword>
<dbReference type="InterPro" id="IPR003661">
    <property type="entry name" value="HisK_dim/P_dom"/>
</dbReference>
<dbReference type="Pfam" id="PF00672">
    <property type="entry name" value="HAMP"/>
    <property type="match status" value="1"/>
</dbReference>
<proteinExistence type="predicted"/>
<name>A0A1M5TKR4_9BACT</name>
<comment type="catalytic activity">
    <reaction evidence="1">
        <text>ATP + protein L-histidine = ADP + protein N-phospho-L-histidine.</text>
        <dbReference type="EC" id="2.7.13.3"/>
    </reaction>
</comment>
<evidence type="ECO:0000259" key="12">
    <source>
        <dbReference type="PROSITE" id="PS50885"/>
    </source>
</evidence>
<dbReference type="SUPFAM" id="SSF47384">
    <property type="entry name" value="Homodimeric domain of signal transducing histidine kinase"/>
    <property type="match status" value="1"/>
</dbReference>
<dbReference type="EC" id="2.7.13.3" evidence="3"/>
<comment type="subcellular location">
    <subcellularLocation>
        <location evidence="2">Membrane</location>
    </subcellularLocation>
</comment>
<evidence type="ECO:0000256" key="8">
    <source>
        <dbReference type="ARBA" id="ARBA00022840"/>
    </source>
</evidence>
<dbReference type="GO" id="GO:0000155">
    <property type="term" value="F:phosphorelay sensor kinase activity"/>
    <property type="evidence" value="ECO:0007669"/>
    <property type="project" value="InterPro"/>
</dbReference>
<dbReference type="EMBL" id="FQXS01000003">
    <property type="protein sequence ID" value="SHH50943.1"/>
    <property type="molecule type" value="Genomic_DNA"/>
</dbReference>
<dbReference type="Gene3D" id="1.10.287.130">
    <property type="match status" value="1"/>
</dbReference>
<dbReference type="OrthoDB" id="9781147at2"/>
<dbReference type="SUPFAM" id="SSF55874">
    <property type="entry name" value="ATPase domain of HSP90 chaperone/DNA topoisomerase II/histidine kinase"/>
    <property type="match status" value="1"/>
</dbReference>
<dbReference type="PROSITE" id="PS50885">
    <property type="entry name" value="HAMP"/>
    <property type="match status" value="1"/>
</dbReference>
<reference evidence="13 14" key="1">
    <citation type="submission" date="2016-11" db="EMBL/GenBank/DDBJ databases">
        <authorList>
            <person name="Jaros S."/>
            <person name="Januszkiewicz K."/>
            <person name="Wedrychowicz H."/>
        </authorList>
    </citation>
    <scope>NUCLEOTIDE SEQUENCE [LARGE SCALE GENOMIC DNA]</scope>
    <source>
        <strain evidence="13 14">DSM 9705</strain>
    </source>
</reference>
<sequence>MKLFLALYSWLLISIVILLAIDGNISYETAIRQFDADMADQAEQIGLIVTGMITETWQENGEHRAMRLIENANAANKRIRFRWFFLDDLPAERRTVIAARAEATADSGRGIVSLIETTQQKERYRVTYVPTDVPSGRRGVLELTQSLAPLADYTRKMLIRSLVITALLATISGIILYVFIHVKIRGPLERLSAKAVRIGKGDIDPDLPVKGSDELADLARTMNDMCTRLLIAKGKIHFEHEARIKTLEQLRHSEKLSTIGRITAGIAHELGTPLNVVDGRAAMIVKEDLDRRETREYARIIRQQAEKMSTIIRQLLDFSRRGTTQKALQSAEVILRQVVGLLQPLADRQHATLTLAVEPGTDSLVCVDGGQVQQIVTNLVVNALQAMTEPGSITIAVANEEVCSVERTDGRRKRVLKIAVVDDGPGIAEHHREHLFEPFFTTKQTGSGTGLGLSIARELAEEQGGWLEACTRPERGACFWFILPCCAEPSA</sequence>
<keyword evidence="10" id="KW-0812">Transmembrane</keyword>
<accession>A0A1M5TKR4</accession>
<dbReference type="SMART" id="SM00387">
    <property type="entry name" value="HATPase_c"/>
    <property type="match status" value="1"/>
</dbReference>
<keyword evidence="4" id="KW-0597">Phosphoprotein</keyword>
<dbReference type="InterPro" id="IPR036890">
    <property type="entry name" value="HATPase_C_sf"/>
</dbReference>
<dbReference type="Pfam" id="PF02518">
    <property type="entry name" value="HATPase_c"/>
    <property type="match status" value="1"/>
</dbReference>
<dbReference type="InterPro" id="IPR003594">
    <property type="entry name" value="HATPase_dom"/>
</dbReference>
<gene>
    <name evidence="13" type="ORF">SAMN02745124_00758</name>
</gene>
<dbReference type="CDD" id="cd06225">
    <property type="entry name" value="HAMP"/>
    <property type="match status" value="1"/>
</dbReference>
<keyword evidence="10" id="KW-0472">Membrane</keyword>
<feature type="transmembrane region" description="Helical" evidence="10">
    <location>
        <begin position="157"/>
        <end position="180"/>
    </location>
</feature>
<evidence type="ECO:0000259" key="11">
    <source>
        <dbReference type="PROSITE" id="PS50109"/>
    </source>
</evidence>
<evidence type="ECO:0000256" key="2">
    <source>
        <dbReference type="ARBA" id="ARBA00004370"/>
    </source>
</evidence>
<keyword evidence="8" id="KW-0067">ATP-binding</keyword>
<dbReference type="CDD" id="cd00082">
    <property type="entry name" value="HisKA"/>
    <property type="match status" value="1"/>
</dbReference>
<feature type="domain" description="Histidine kinase" evidence="11">
    <location>
        <begin position="265"/>
        <end position="487"/>
    </location>
</feature>
<dbReference type="PANTHER" id="PTHR43065">
    <property type="entry name" value="SENSOR HISTIDINE KINASE"/>
    <property type="match status" value="1"/>
</dbReference>
<dbReference type="SUPFAM" id="SSF158472">
    <property type="entry name" value="HAMP domain-like"/>
    <property type="match status" value="1"/>
</dbReference>
<evidence type="ECO:0000313" key="13">
    <source>
        <dbReference type="EMBL" id="SHH50943.1"/>
    </source>
</evidence>
<dbReference type="SMART" id="SM00388">
    <property type="entry name" value="HisKA"/>
    <property type="match status" value="1"/>
</dbReference>
<protein>
    <recommendedName>
        <fullName evidence="3">histidine kinase</fullName>
        <ecNumber evidence="3">2.7.13.3</ecNumber>
    </recommendedName>
</protein>
<dbReference type="SMART" id="SM00304">
    <property type="entry name" value="HAMP"/>
    <property type="match status" value="1"/>
</dbReference>
<dbReference type="InterPro" id="IPR005467">
    <property type="entry name" value="His_kinase_dom"/>
</dbReference>
<dbReference type="Proteomes" id="UP000184139">
    <property type="component" value="Unassembled WGS sequence"/>
</dbReference>
<evidence type="ECO:0000256" key="10">
    <source>
        <dbReference type="SAM" id="Phobius"/>
    </source>
</evidence>
<evidence type="ECO:0000256" key="3">
    <source>
        <dbReference type="ARBA" id="ARBA00012438"/>
    </source>
</evidence>
<dbReference type="RefSeq" id="WP_073373497.1">
    <property type="nucleotide sequence ID" value="NZ_FQXS01000003.1"/>
</dbReference>
<organism evidence="13 14">
    <name type="scientific">Desulfofustis glycolicus DSM 9705</name>
    <dbReference type="NCBI Taxonomy" id="1121409"/>
    <lineage>
        <taxon>Bacteria</taxon>
        <taxon>Pseudomonadati</taxon>
        <taxon>Thermodesulfobacteriota</taxon>
        <taxon>Desulfobulbia</taxon>
        <taxon>Desulfobulbales</taxon>
        <taxon>Desulfocapsaceae</taxon>
        <taxon>Desulfofustis</taxon>
    </lineage>
</organism>
<feature type="domain" description="HAMP" evidence="12">
    <location>
        <begin position="182"/>
        <end position="234"/>
    </location>
</feature>
<keyword evidence="7 13" id="KW-0418">Kinase</keyword>
<dbReference type="Pfam" id="PF00512">
    <property type="entry name" value="HisKA"/>
    <property type="match status" value="1"/>
</dbReference>
<dbReference type="InterPro" id="IPR003660">
    <property type="entry name" value="HAMP_dom"/>
</dbReference>
<evidence type="ECO:0000256" key="1">
    <source>
        <dbReference type="ARBA" id="ARBA00000085"/>
    </source>
</evidence>